<protein>
    <submittedName>
        <fullName evidence="2">Uncharacterized protein</fullName>
    </submittedName>
</protein>
<evidence type="ECO:0000313" key="3">
    <source>
        <dbReference type="Proteomes" id="UP000299102"/>
    </source>
</evidence>
<gene>
    <name evidence="2" type="ORF">EVAR_21106_1</name>
</gene>
<name>A0A4C1VUQ3_EUMVA</name>
<keyword evidence="3" id="KW-1185">Reference proteome</keyword>
<comment type="caution">
    <text evidence="2">The sequence shown here is derived from an EMBL/GenBank/DDBJ whole genome shotgun (WGS) entry which is preliminary data.</text>
</comment>
<accession>A0A4C1VUQ3</accession>
<dbReference type="AlphaFoldDB" id="A0A4C1VUQ3"/>
<dbReference type="Proteomes" id="UP000299102">
    <property type="component" value="Unassembled WGS sequence"/>
</dbReference>
<feature type="region of interest" description="Disordered" evidence="1">
    <location>
        <begin position="72"/>
        <end position="98"/>
    </location>
</feature>
<proteinExistence type="predicted"/>
<dbReference type="EMBL" id="BGZK01000412">
    <property type="protein sequence ID" value="GBP42102.1"/>
    <property type="molecule type" value="Genomic_DNA"/>
</dbReference>
<feature type="compositionally biased region" description="Polar residues" evidence="1">
    <location>
        <begin position="86"/>
        <end position="98"/>
    </location>
</feature>
<sequence>MQAFRVAVWPPETYRRALRAKRHFEYGLVDNVENQETGWLSHDIARRQLKSADLPINRSVLNIAGTRRFLVGTPPAPRAAPVRGSTRPQSSESFESAT</sequence>
<organism evidence="2 3">
    <name type="scientific">Eumeta variegata</name>
    <name type="common">Bagworm moth</name>
    <name type="synonym">Eumeta japonica</name>
    <dbReference type="NCBI Taxonomy" id="151549"/>
    <lineage>
        <taxon>Eukaryota</taxon>
        <taxon>Metazoa</taxon>
        <taxon>Ecdysozoa</taxon>
        <taxon>Arthropoda</taxon>
        <taxon>Hexapoda</taxon>
        <taxon>Insecta</taxon>
        <taxon>Pterygota</taxon>
        <taxon>Neoptera</taxon>
        <taxon>Endopterygota</taxon>
        <taxon>Lepidoptera</taxon>
        <taxon>Glossata</taxon>
        <taxon>Ditrysia</taxon>
        <taxon>Tineoidea</taxon>
        <taxon>Psychidae</taxon>
        <taxon>Oiketicinae</taxon>
        <taxon>Eumeta</taxon>
    </lineage>
</organism>
<reference evidence="2 3" key="1">
    <citation type="journal article" date="2019" name="Commun. Biol.">
        <title>The bagworm genome reveals a unique fibroin gene that provides high tensile strength.</title>
        <authorList>
            <person name="Kono N."/>
            <person name="Nakamura H."/>
            <person name="Ohtoshi R."/>
            <person name="Tomita M."/>
            <person name="Numata K."/>
            <person name="Arakawa K."/>
        </authorList>
    </citation>
    <scope>NUCLEOTIDE SEQUENCE [LARGE SCALE GENOMIC DNA]</scope>
</reference>
<evidence type="ECO:0000256" key="1">
    <source>
        <dbReference type="SAM" id="MobiDB-lite"/>
    </source>
</evidence>
<evidence type="ECO:0000313" key="2">
    <source>
        <dbReference type="EMBL" id="GBP42102.1"/>
    </source>
</evidence>